<dbReference type="Pfam" id="PF00027">
    <property type="entry name" value="cNMP_binding"/>
    <property type="match status" value="1"/>
</dbReference>
<dbReference type="InterPro" id="IPR000595">
    <property type="entry name" value="cNMP-bd_dom"/>
</dbReference>
<dbReference type="EMBL" id="JARRAG010000001">
    <property type="protein sequence ID" value="MDG3002612.1"/>
    <property type="molecule type" value="Genomic_DNA"/>
</dbReference>
<dbReference type="Gene3D" id="3.50.50.60">
    <property type="entry name" value="FAD/NAD(P)-binding domain"/>
    <property type="match status" value="2"/>
</dbReference>
<gene>
    <name evidence="4" type="ORF">PZE19_02335</name>
</gene>
<dbReference type="InterPro" id="IPR018490">
    <property type="entry name" value="cNMP-bd_dom_sf"/>
</dbReference>
<dbReference type="InterPro" id="IPR036188">
    <property type="entry name" value="FAD/NAD-bd_sf"/>
</dbReference>
<keyword evidence="1" id="KW-0285">Flavoprotein</keyword>
<comment type="caution">
    <text evidence="4">The sequence shown here is derived from an EMBL/GenBank/DDBJ whole genome shotgun (WGS) entry which is preliminary data.</text>
</comment>
<evidence type="ECO:0000256" key="2">
    <source>
        <dbReference type="ARBA" id="ARBA00023002"/>
    </source>
</evidence>
<dbReference type="RefSeq" id="WP_277858976.1">
    <property type="nucleotide sequence ID" value="NZ_JARRAG010000001.1"/>
</dbReference>
<dbReference type="Pfam" id="PF07992">
    <property type="entry name" value="Pyr_redox_2"/>
    <property type="match status" value="1"/>
</dbReference>
<dbReference type="InterPro" id="IPR014710">
    <property type="entry name" value="RmlC-like_jellyroll"/>
</dbReference>
<dbReference type="InterPro" id="IPR050097">
    <property type="entry name" value="Ferredoxin-NADP_redctase_2"/>
</dbReference>
<dbReference type="SMART" id="SM00100">
    <property type="entry name" value="cNMP"/>
    <property type="match status" value="1"/>
</dbReference>
<dbReference type="PRINTS" id="PR00368">
    <property type="entry name" value="FADPNR"/>
</dbReference>
<feature type="domain" description="Cyclic nucleotide-binding" evidence="3">
    <location>
        <begin position="11"/>
        <end position="130"/>
    </location>
</feature>
<sequence length="547" mass="58691">MANVEEERYVAFPRLTEAEVAHLADLAELCTFEDGESVFQAGERGVSLYVVESGLIAIVDESAEESKTVVVHGPGEFTGDVSLLTDRPAVISAYARGATRAYCVGPAELRRVIQEIPDLSDKLLDAFQARRVLLERSGFVGVRVFGRLGDPDLTVIREFFDKNKVPHTWVDVEATDGRTAMEALGVAVDQLPFVSCNRGTRSPRPTVTRLAECLGLKRRIRTEPFDLVIVGAGPAGLAAAVYGASEGLSTILLDRFGPGGQAGTSSRIENYMGFPAGLAGSELANRGYLQALKFGAELVAPVEVRSMTRDGRMHLLELDDGQVVSGRTVLIATGASYQRLPIDGCERWDGGGIFYSCTSVHARSCREGRAAVVGGGNSAGQAAMYLADHTAGATLLLRGGDIRKSMSDYLARRIERHEKIEVLRHVEVDAIEGESSLRGVRLRDVREGGVRNLDCTAVFVFIGAQPRTEWLPPDIAVDSKGFIITGADAAQSAKWPLKDREPCVVETTSPGVFAAGDVRSNTTKRVAFAVGDGALAVTCAHRVLSDL</sequence>
<dbReference type="SUPFAM" id="SSF51206">
    <property type="entry name" value="cAMP-binding domain-like"/>
    <property type="match status" value="1"/>
</dbReference>
<keyword evidence="5" id="KW-1185">Reference proteome</keyword>
<evidence type="ECO:0000256" key="1">
    <source>
        <dbReference type="ARBA" id="ARBA00022630"/>
    </source>
</evidence>
<proteinExistence type="predicted"/>
<protein>
    <submittedName>
        <fullName evidence="4">FAD-dependent oxidoreductase</fullName>
    </submittedName>
</protein>
<evidence type="ECO:0000259" key="3">
    <source>
        <dbReference type="PROSITE" id="PS50042"/>
    </source>
</evidence>
<dbReference type="SUPFAM" id="SSF51905">
    <property type="entry name" value="FAD/NAD(P)-binding domain"/>
    <property type="match status" value="1"/>
</dbReference>
<dbReference type="Proteomes" id="UP001216907">
    <property type="component" value="Unassembled WGS sequence"/>
</dbReference>
<name>A0ABT6F510_9BACT</name>
<dbReference type="PRINTS" id="PR00469">
    <property type="entry name" value="PNDRDTASEII"/>
</dbReference>
<dbReference type="PANTHER" id="PTHR48105">
    <property type="entry name" value="THIOREDOXIN REDUCTASE 1-RELATED-RELATED"/>
    <property type="match status" value="1"/>
</dbReference>
<evidence type="ECO:0000313" key="5">
    <source>
        <dbReference type="Proteomes" id="UP001216907"/>
    </source>
</evidence>
<dbReference type="PROSITE" id="PS50042">
    <property type="entry name" value="CNMP_BINDING_3"/>
    <property type="match status" value="1"/>
</dbReference>
<accession>A0ABT6F510</accession>
<dbReference type="Gene3D" id="2.60.120.10">
    <property type="entry name" value="Jelly Rolls"/>
    <property type="match status" value="1"/>
</dbReference>
<reference evidence="4 5" key="1">
    <citation type="submission" date="2023-03" db="EMBL/GenBank/DDBJ databases">
        <title>Paludisphaera mucosa sp. nov. a novel planctomycete from northern fen.</title>
        <authorList>
            <person name="Ivanova A."/>
        </authorList>
    </citation>
    <scope>NUCLEOTIDE SEQUENCE [LARGE SCALE GENOMIC DNA]</scope>
    <source>
        <strain evidence="4 5">Pla2</strain>
    </source>
</reference>
<evidence type="ECO:0000313" key="4">
    <source>
        <dbReference type="EMBL" id="MDG3002612.1"/>
    </source>
</evidence>
<organism evidence="4 5">
    <name type="scientific">Paludisphaera mucosa</name>
    <dbReference type="NCBI Taxonomy" id="3030827"/>
    <lineage>
        <taxon>Bacteria</taxon>
        <taxon>Pseudomonadati</taxon>
        <taxon>Planctomycetota</taxon>
        <taxon>Planctomycetia</taxon>
        <taxon>Isosphaerales</taxon>
        <taxon>Isosphaeraceae</taxon>
        <taxon>Paludisphaera</taxon>
    </lineage>
</organism>
<dbReference type="InterPro" id="IPR023753">
    <property type="entry name" value="FAD/NAD-binding_dom"/>
</dbReference>
<keyword evidence="2" id="KW-0560">Oxidoreductase</keyword>
<dbReference type="CDD" id="cd00038">
    <property type="entry name" value="CAP_ED"/>
    <property type="match status" value="1"/>
</dbReference>